<comment type="subunit">
    <text evidence="4">Homooctamer.</text>
</comment>
<comment type="pathway">
    <text evidence="2">Porphyrin-containing compound metabolism; protoporphyrin-IX biosynthesis; coproporphyrinogen-III from 5-aminolevulinate: step 1/4.</text>
</comment>
<feature type="binding site" evidence="14">
    <location>
        <position position="311"/>
    </location>
    <ligand>
        <name>5-aminolevulinate</name>
        <dbReference type="ChEBI" id="CHEBI:356416"/>
        <label>2</label>
    </ligand>
</feature>
<dbReference type="SUPFAM" id="SSF51569">
    <property type="entry name" value="Aldolase"/>
    <property type="match status" value="1"/>
</dbReference>
<evidence type="ECO:0000256" key="10">
    <source>
        <dbReference type="ARBA" id="ARBA00025628"/>
    </source>
</evidence>
<protein>
    <recommendedName>
        <fullName evidence="6">Delta-aminolevulinic acid dehydratase</fullName>
        <ecNumber evidence="5">4.2.1.24</ecNumber>
    </recommendedName>
    <alternativeName>
        <fullName evidence="11">Porphobilinogen synthase</fullName>
    </alternativeName>
</protein>
<evidence type="ECO:0000256" key="11">
    <source>
        <dbReference type="ARBA" id="ARBA00032837"/>
    </source>
</evidence>
<evidence type="ECO:0000256" key="3">
    <source>
        <dbReference type="ARBA" id="ARBA00008055"/>
    </source>
</evidence>
<evidence type="ECO:0000313" key="19">
    <source>
        <dbReference type="Proteomes" id="UP000461595"/>
    </source>
</evidence>
<feature type="active site" description="Schiff-base intermediate with substrate" evidence="13">
    <location>
        <position position="246"/>
    </location>
</feature>
<dbReference type="GO" id="GO:0008270">
    <property type="term" value="F:zinc ion binding"/>
    <property type="evidence" value="ECO:0007669"/>
    <property type="project" value="TreeGrafter"/>
</dbReference>
<dbReference type="PIRSF" id="PIRSF001415">
    <property type="entry name" value="Porphbilin_synth"/>
    <property type="match status" value="1"/>
</dbReference>
<dbReference type="Pfam" id="PF00490">
    <property type="entry name" value="ALAD"/>
    <property type="match status" value="1"/>
</dbReference>
<comment type="function">
    <text evidence="10">Catalyzes an early step in the biosynthesis of tetrapyrroles. Binds two molecules of 5-aminolevulinate per subunit, each at a distinct site, and catalyzes their condensation to form porphobilinogen.</text>
</comment>
<feature type="binding site" evidence="14">
    <location>
        <position position="215"/>
    </location>
    <ligand>
        <name>5-aminolevulinate</name>
        <dbReference type="ChEBI" id="CHEBI:356416"/>
        <label>1</label>
    </ligand>
</feature>
<name>A0A7X3G6K1_9STRE</name>
<dbReference type="AlphaFoldDB" id="A0A7X3G6K1"/>
<keyword evidence="8 18" id="KW-0456">Lyase</keyword>
<keyword evidence="16" id="KW-0460">Magnesium</keyword>
<dbReference type="GO" id="GO:0005829">
    <property type="term" value="C:cytosol"/>
    <property type="evidence" value="ECO:0007669"/>
    <property type="project" value="TreeGrafter"/>
</dbReference>
<evidence type="ECO:0000256" key="12">
    <source>
        <dbReference type="ARBA" id="ARBA00047651"/>
    </source>
</evidence>
<dbReference type="GO" id="GO:0004655">
    <property type="term" value="F:porphobilinogen synthase activity"/>
    <property type="evidence" value="ECO:0007669"/>
    <property type="project" value="UniProtKB-EC"/>
</dbReference>
<feature type="binding site" evidence="16">
    <location>
        <position position="231"/>
    </location>
    <ligand>
        <name>Mg(2+)</name>
        <dbReference type="ChEBI" id="CHEBI:18420"/>
    </ligand>
</feature>
<dbReference type="NCBIfam" id="NF006762">
    <property type="entry name" value="PRK09283.1"/>
    <property type="match status" value="1"/>
</dbReference>
<dbReference type="EC" id="4.2.1.24" evidence="5"/>
<dbReference type="Gene3D" id="3.20.20.70">
    <property type="entry name" value="Aldolase class I"/>
    <property type="match status" value="1"/>
</dbReference>
<dbReference type="InterPro" id="IPR013785">
    <property type="entry name" value="Aldolase_TIM"/>
</dbReference>
<dbReference type="PANTHER" id="PTHR11458">
    <property type="entry name" value="DELTA-AMINOLEVULINIC ACID DEHYDRATASE"/>
    <property type="match status" value="1"/>
</dbReference>
<evidence type="ECO:0000256" key="1">
    <source>
        <dbReference type="ARBA" id="ARBA00001947"/>
    </source>
</evidence>
<feature type="active site" description="Schiff-base intermediate with substrate" evidence="13">
    <location>
        <position position="193"/>
    </location>
</feature>
<dbReference type="GO" id="GO:0006782">
    <property type="term" value="P:protoporphyrinogen IX biosynthetic process"/>
    <property type="evidence" value="ECO:0007669"/>
    <property type="project" value="UniProtKB-UniPathway"/>
</dbReference>
<evidence type="ECO:0000256" key="16">
    <source>
        <dbReference type="PIRSR" id="PIRSR001415-5"/>
    </source>
</evidence>
<dbReference type="PRINTS" id="PR00144">
    <property type="entry name" value="DALDHYDRTASE"/>
</dbReference>
<feature type="binding site" evidence="15">
    <location>
        <position position="120"/>
    </location>
    <ligand>
        <name>Zn(2+)</name>
        <dbReference type="ChEBI" id="CHEBI:29105"/>
        <note>catalytic</note>
    </ligand>
</feature>
<comment type="caution">
    <text evidence="18">The sequence shown here is derived from an EMBL/GenBank/DDBJ whole genome shotgun (WGS) entry which is preliminary data.</text>
</comment>
<keyword evidence="15" id="KW-0479">Metal-binding</keyword>
<evidence type="ECO:0000256" key="15">
    <source>
        <dbReference type="PIRSR" id="PIRSR001415-3"/>
    </source>
</evidence>
<evidence type="ECO:0000256" key="13">
    <source>
        <dbReference type="PIRSR" id="PIRSR001415-1"/>
    </source>
</evidence>
<comment type="similarity">
    <text evidence="3 17">Belongs to the ALAD family.</text>
</comment>
<comment type="cofactor">
    <cofactor evidence="1">
        <name>Zn(2+)</name>
        <dbReference type="ChEBI" id="CHEBI:29105"/>
    </cofactor>
</comment>
<evidence type="ECO:0000256" key="9">
    <source>
        <dbReference type="ARBA" id="ARBA00023244"/>
    </source>
</evidence>
<keyword evidence="7" id="KW-0350">Heme biosynthesis</keyword>
<sequence length="330" mass="36827">MMFKRQRRLRRNPFLRDLVRETDVSLDDFIYPLFVKEGLEQPMEIPSMPGIYQFPIKDLVEEVGRCMSLGLKAFILFGIPQNKDERGSQAYAPTGIVQETLQAIKKSHPEALLIADTCLCEFTDHGHCGLLKEDDVDNDSSLELLTQVAVSQAQAGADVIAPSNAMDGFVTTIRRGLDAAGFDQVPIMAYSVKFASSFYGPFREAAEGAPQFGDRKSYQMDSANRREALREALADEDEQADFLMVKPALAYLDIIREIRGTSLLPLVAYNVSGEYAMIKAAGEKGWLNPILTRDESLLAMKRAGADLIITYFAKEIALERWKDRDGKAVK</sequence>
<reference evidence="18 19" key="1">
    <citation type="submission" date="2019-12" db="EMBL/GenBank/DDBJ databases">
        <title>Microbes associate with the intestines of laboratory mice.</title>
        <authorList>
            <person name="Navarre W."/>
            <person name="Wong E."/>
        </authorList>
    </citation>
    <scope>NUCLEOTIDE SEQUENCE [LARGE SCALE GENOMIC DNA]</scope>
    <source>
        <strain evidence="18 19">NM51_B2-22</strain>
    </source>
</reference>
<dbReference type="PANTHER" id="PTHR11458:SF0">
    <property type="entry name" value="DELTA-AMINOLEVULINIC ACID DEHYDRATASE"/>
    <property type="match status" value="1"/>
</dbReference>
<dbReference type="CDD" id="cd00384">
    <property type="entry name" value="ALAD_PBGS"/>
    <property type="match status" value="1"/>
</dbReference>
<dbReference type="UniPathway" id="UPA00251">
    <property type="reaction ID" value="UER00318"/>
</dbReference>
<dbReference type="EMBL" id="WSRS01000001">
    <property type="protein sequence ID" value="MVX58083.1"/>
    <property type="molecule type" value="Genomic_DNA"/>
</dbReference>
<feature type="binding site" evidence="15">
    <location>
        <position position="128"/>
    </location>
    <ligand>
        <name>Zn(2+)</name>
        <dbReference type="ChEBI" id="CHEBI:29105"/>
        <note>catalytic</note>
    </ligand>
</feature>
<dbReference type="Proteomes" id="UP000461595">
    <property type="component" value="Unassembled WGS sequence"/>
</dbReference>
<evidence type="ECO:0000256" key="5">
    <source>
        <dbReference type="ARBA" id="ARBA00012053"/>
    </source>
</evidence>
<evidence type="ECO:0000313" key="18">
    <source>
        <dbReference type="EMBL" id="MVX58083.1"/>
    </source>
</evidence>
<gene>
    <name evidence="18" type="primary">hemB</name>
    <name evidence="18" type="ORF">E5983_00130</name>
</gene>
<evidence type="ECO:0000256" key="8">
    <source>
        <dbReference type="ARBA" id="ARBA00023239"/>
    </source>
</evidence>
<organism evidence="18 19">
    <name type="scientific">Streptococcus danieliae</name>
    <dbReference type="NCBI Taxonomy" id="747656"/>
    <lineage>
        <taxon>Bacteria</taxon>
        <taxon>Bacillati</taxon>
        <taxon>Bacillota</taxon>
        <taxon>Bacilli</taxon>
        <taxon>Lactobacillales</taxon>
        <taxon>Streptococcaceae</taxon>
        <taxon>Streptococcus</taxon>
    </lineage>
</organism>
<comment type="catalytic activity">
    <reaction evidence="12">
        <text>2 5-aminolevulinate = porphobilinogen + 2 H2O + H(+)</text>
        <dbReference type="Rhea" id="RHEA:24064"/>
        <dbReference type="ChEBI" id="CHEBI:15377"/>
        <dbReference type="ChEBI" id="CHEBI:15378"/>
        <dbReference type="ChEBI" id="CHEBI:58126"/>
        <dbReference type="ChEBI" id="CHEBI:356416"/>
        <dbReference type="EC" id="4.2.1.24"/>
    </reaction>
</comment>
<evidence type="ECO:0000256" key="6">
    <source>
        <dbReference type="ARBA" id="ARBA00020771"/>
    </source>
</evidence>
<keyword evidence="9" id="KW-0627">Porphyrin biosynthesis</keyword>
<proteinExistence type="inferred from homology"/>
<feature type="binding site" evidence="15">
    <location>
        <position position="118"/>
    </location>
    <ligand>
        <name>Zn(2+)</name>
        <dbReference type="ChEBI" id="CHEBI:29105"/>
        <note>catalytic</note>
    </ligand>
</feature>
<dbReference type="RefSeq" id="WP_160331957.1">
    <property type="nucleotide sequence ID" value="NZ_CATKDJ010000101.1"/>
</dbReference>
<accession>A0A7X3G6K1</accession>
<dbReference type="FunFam" id="3.20.20.70:FF:000019">
    <property type="entry name" value="Delta-aminolevulinic acid dehydratase"/>
    <property type="match status" value="1"/>
</dbReference>
<dbReference type="SMART" id="SM01004">
    <property type="entry name" value="ALAD"/>
    <property type="match status" value="1"/>
</dbReference>
<dbReference type="OrthoDB" id="9805001at2"/>
<dbReference type="InterPro" id="IPR001731">
    <property type="entry name" value="ALAD"/>
</dbReference>
<evidence type="ECO:0000256" key="17">
    <source>
        <dbReference type="RuleBase" id="RU004161"/>
    </source>
</evidence>
<evidence type="ECO:0000256" key="2">
    <source>
        <dbReference type="ARBA" id="ARBA00004694"/>
    </source>
</evidence>
<evidence type="ECO:0000256" key="7">
    <source>
        <dbReference type="ARBA" id="ARBA00023133"/>
    </source>
</evidence>
<evidence type="ECO:0000256" key="14">
    <source>
        <dbReference type="PIRSR" id="PIRSR001415-2"/>
    </source>
</evidence>
<evidence type="ECO:0000256" key="4">
    <source>
        <dbReference type="ARBA" id="ARBA00011823"/>
    </source>
</evidence>
<feature type="binding site" evidence="14">
    <location>
        <position position="203"/>
    </location>
    <ligand>
        <name>5-aminolevulinate</name>
        <dbReference type="ChEBI" id="CHEBI:356416"/>
        <label>1</label>
    </ligand>
</feature>
<keyword evidence="15" id="KW-0862">Zinc</keyword>
<feature type="binding site" evidence="14">
    <location>
        <position position="272"/>
    </location>
    <ligand>
        <name>5-aminolevulinate</name>
        <dbReference type="ChEBI" id="CHEBI:356416"/>
        <label>2</label>
    </ligand>
</feature>